<protein>
    <submittedName>
        <fullName evidence="1">Isochorismatase</fullName>
    </submittedName>
</protein>
<proteinExistence type="predicted"/>
<sequence>MSKLLIMINIQKGFNYKEVECIVNEFNNNHCKFDHICFCMFENRKCFLFEKELKWRAFQNQHKIKLIEKIKTPESCYFISHHNYIVYNADMKKLINKLNPQQIYLAVIFSSDVFIFKKTIDIFDDGVINYVIEYLSTSLHGQEDHKNGEV</sequence>
<evidence type="ECO:0000313" key="2">
    <source>
        <dbReference type="Proteomes" id="UP000242800"/>
    </source>
</evidence>
<accession>A0AAC9EU96</accession>
<reference evidence="1 2" key="1">
    <citation type="journal article" date="2016" name="Int. J. Syst. Evol. Microbiol.">
        <title>Reclassification of Wolbachia persica as Francisella persica comb. nov. and emended description of the family Francisellaceae.</title>
        <authorList>
            <person name="Larson M.A."/>
            <person name="Nalbantoglu U."/>
            <person name="Sayood K."/>
            <person name="Zentz E.B."/>
            <person name="Cer R.Z."/>
            <person name="Iwen P.C."/>
            <person name="Francesconi S.C."/>
            <person name="Bishop-Lilly K.A."/>
            <person name="Mokashi V.P."/>
            <person name="Sjostedt A."/>
            <person name="Hinrichs S.H."/>
        </authorList>
    </citation>
    <scope>NUCLEOTIDE SEQUENCE [LARGE SCALE GENOMIC DNA]</scope>
    <source>
        <strain evidence="1 2">FSC845</strain>
    </source>
</reference>
<dbReference type="AlphaFoldDB" id="A0AAC9EU96"/>
<dbReference type="KEGG" id="fper:ACH24_02165"/>
<organism evidence="1 2">
    <name type="scientific">Francisella persica ATCC VR-331</name>
    <dbReference type="NCBI Taxonomy" id="1086726"/>
    <lineage>
        <taxon>Bacteria</taxon>
        <taxon>Pseudomonadati</taxon>
        <taxon>Pseudomonadota</taxon>
        <taxon>Gammaproteobacteria</taxon>
        <taxon>Thiotrichales</taxon>
        <taxon>Francisellaceae</taxon>
        <taxon>Francisella</taxon>
    </lineage>
</organism>
<name>A0AAC9EU96_9GAMM</name>
<gene>
    <name evidence="1" type="ORF">ACH24_02165</name>
</gene>
<dbReference type="EMBL" id="CP012505">
    <property type="protein sequence ID" value="ALB01562.1"/>
    <property type="molecule type" value="Genomic_DNA"/>
</dbReference>
<keyword evidence="2" id="KW-1185">Reference proteome</keyword>
<dbReference type="Proteomes" id="UP000242800">
    <property type="component" value="Chromosome"/>
</dbReference>
<evidence type="ECO:0000313" key="1">
    <source>
        <dbReference type="EMBL" id="ALB01562.1"/>
    </source>
</evidence>